<gene>
    <name evidence="2" type="ORF">ACF05T_01155</name>
</gene>
<dbReference type="InterPro" id="IPR025285">
    <property type="entry name" value="DUF4145"/>
</dbReference>
<evidence type="ECO:0000313" key="2">
    <source>
        <dbReference type="EMBL" id="MFF8274713.1"/>
    </source>
</evidence>
<feature type="domain" description="DUF4145" evidence="1">
    <location>
        <begin position="14"/>
        <end position="101"/>
    </location>
</feature>
<dbReference type="RefSeq" id="WP_391932548.1">
    <property type="nucleotide sequence ID" value="NZ_JBIBSM010000001.1"/>
</dbReference>
<name>A0ABW6Y4G4_9ACTN</name>
<proteinExistence type="predicted"/>
<sequence>MTVNEGEPFRLYRKALQYAESDPEVFLGTARRAAESILLDIALQQAVGSKPTLESLLTVLTAKGLVPPKVVLAVRTIQNYGNYGSHAQDSSGEEISAEDVQPCLNALTQLAVWYGRTTASLAEDEAQHELAGLQHKSGTTRVADSTLIVVKAVLLGCGFEQLLSRRNHRIVHVQMPWSDNLVSDVARRLLDLAVYNERRLLRMMETDEEIRSQVVPVGRVGYSMGGRNFYLLAARAGRWGRTTAEEFLANPAGAQIAVPKHSDMFDNILSAFSTDEAGLYERGVRILDVPHHLGLELFHLNGDVLAVGGQNLRMHARQNDAYFELLNSEMLPAPAQAKLRSAASNVLLANRSWLDELKMRPEQLHQELMRCFHDLDADEDRFEELVRDLVAHAVFPQESTPLSREELVRHVLFESYRLGRP</sequence>
<evidence type="ECO:0000313" key="3">
    <source>
        <dbReference type="Proteomes" id="UP001603013"/>
    </source>
</evidence>
<reference evidence="2 3" key="1">
    <citation type="submission" date="2024-10" db="EMBL/GenBank/DDBJ databases">
        <title>The Natural Products Discovery Center: Release of the First 8490 Sequenced Strains for Exploring Actinobacteria Biosynthetic Diversity.</title>
        <authorList>
            <person name="Kalkreuter E."/>
            <person name="Kautsar S.A."/>
            <person name="Yang D."/>
            <person name="Bader C.D."/>
            <person name="Teijaro C.N."/>
            <person name="Fluegel L."/>
            <person name="Davis C.M."/>
            <person name="Simpson J.R."/>
            <person name="Lauterbach L."/>
            <person name="Steele A.D."/>
            <person name="Gui C."/>
            <person name="Meng S."/>
            <person name="Li G."/>
            <person name="Viehrig K."/>
            <person name="Ye F."/>
            <person name="Su P."/>
            <person name="Kiefer A.F."/>
            <person name="Nichols A."/>
            <person name="Cepeda A.J."/>
            <person name="Yan W."/>
            <person name="Fan B."/>
            <person name="Jiang Y."/>
            <person name="Adhikari A."/>
            <person name="Zheng C.-J."/>
            <person name="Schuster L."/>
            <person name="Cowan T.M."/>
            <person name="Smanski M.J."/>
            <person name="Chevrette M.G."/>
            <person name="De Carvalho L.P.S."/>
            <person name="Shen B."/>
        </authorList>
    </citation>
    <scope>NUCLEOTIDE SEQUENCE [LARGE SCALE GENOMIC DNA]</scope>
    <source>
        <strain evidence="2 3">NPDC015755</strain>
    </source>
</reference>
<keyword evidence="3" id="KW-1185">Reference proteome</keyword>
<comment type="caution">
    <text evidence="2">The sequence shown here is derived from an EMBL/GenBank/DDBJ whole genome shotgun (WGS) entry which is preliminary data.</text>
</comment>
<accession>A0ABW6Y4G4</accession>
<dbReference type="Proteomes" id="UP001603013">
    <property type="component" value="Unassembled WGS sequence"/>
</dbReference>
<dbReference type="EMBL" id="JBIBSM010000001">
    <property type="protein sequence ID" value="MFF8274713.1"/>
    <property type="molecule type" value="Genomic_DNA"/>
</dbReference>
<dbReference type="Pfam" id="PF13643">
    <property type="entry name" value="DUF4145"/>
    <property type="match status" value="1"/>
</dbReference>
<protein>
    <submittedName>
        <fullName evidence="2">DUF4145 domain-containing protein</fullName>
    </submittedName>
</protein>
<organism evidence="2 3">
    <name type="scientific">Streptomyces lateritius</name>
    <dbReference type="NCBI Taxonomy" id="67313"/>
    <lineage>
        <taxon>Bacteria</taxon>
        <taxon>Bacillati</taxon>
        <taxon>Actinomycetota</taxon>
        <taxon>Actinomycetes</taxon>
        <taxon>Kitasatosporales</taxon>
        <taxon>Streptomycetaceae</taxon>
        <taxon>Streptomyces</taxon>
    </lineage>
</organism>
<evidence type="ECO:0000259" key="1">
    <source>
        <dbReference type="Pfam" id="PF13643"/>
    </source>
</evidence>